<dbReference type="FunFam" id="3.40.50.300:FF:000056">
    <property type="entry name" value="Cell division ATP-binding protein FtsE"/>
    <property type="match status" value="1"/>
</dbReference>
<dbReference type="AlphaFoldDB" id="A0A2H0AKX1"/>
<keyword evidence="3 5" id="KW-0067">ATP-binding</keyword>
<evidence type="ECO:0000259" key="4">
    <source>
        <dbReference type="PROSITE" id="PS50893"/>
    </source>
</evidence>
<organism evidence="5 6">
    <name type="scientific">Candidatus Colwellbacteria bacterium CG23_combo_of_CG06-09_8_20_14_all_42_19</name>
    <dbReference type="NCBI Taxonomy" id="1974541"/>
    <lineage>
        <taxon>Bacteria</taxon>
        <taxon>Candidatus Colwelliibacteriota</taxon>
    </lineage>
</organism>
<dbReference type="GO" id="GO:0005524">
    <property type="term" value="F:ATP binding"/>
    <property type="evidence" value="ECO:0007669"/>
    <property type="project" value="UniProtKB-KW"/>
</dbReference>
<dbReference type="PROSITE" id="PS50893">
    <property type="entry name" value="ABC_TRANSPORTER_2"/>
    <property type="match status" value="1"/>
</dbReference>
<dbReference type="SUPFAM" id="SSF52540">
    <property type="entry name" value="P-loop containing nucleoside triphosphate hydrolases"/>
    <property type="match status" value="1"/>
</dbReference>
<dbReference type="Gene3D" id="3.40.50.300">
    <property type="entry name" value="P-loop containing nucleotide triphosphate hydrolases"/>
    <property type="match status" value="1"/>
</dbReference>
<sequence length="226" mass="25065">MINFQDVSKNYNGYQALINVTFKIVPQEFVSIVGRSGAGKSTIVKLLIGEEKPTNGRVTFGYYDVGKLKSGQLPQLRRHIGTIFQDFKLLPTKNVYENVAFALEVAGKPEKEISDFVREVLDLVDLGSKSKNFIRELSGGEKQRVAIARAMVNRPDVVVADEPTGNLDPFNASAIINLLTKINELGTTIILTSHNKDIVNQMGRRVIILENGRIVSDEEKGKYSVL</sequence>
<comment type="caution">
    <text evidence="5">The sequence shown here is derived from an EMBL/GenBank/DDBJ whole genome shotgun (WGS) entry which is preliminary data.</text>
</comment>
<dbReference type="Pfam" id="PF00005">
    <property type="entry name" value="ABC_tran"/>
    <property type="match status" value="1"/>
</dbReference>
<gene>
    <name evidence="5" type="ORF">COX15_01615</name>
</gene>
<dbReference type="Proteomes" id="UP000230007">
    <property type="component" value="Unassembled WGS sequence"/>
</dbReference>
<dbReference type="SMART" id="SM00382">
    <property type="entry name" value="AAA"/>
    <property type="match status" value="1"/>
</dbReference>
<keyword evidence="5" id="KW-0131">Cell cycle</keyword>
<reference evidence="5 6" key="1">
    <citation type="submission" date="2017-09" db="EMBL/GenBank/DDBJ databases">
        <title>Depth-based differentiation of microbial function through sediment-hosted aquifers and enrichment of novel symbionts in the deep terrestrial subsurface.</title>
        <authorList>
            <person name="Probst A.J."/>
            <person name="Ladd B."/>
            <person name="Jarett J.K."/>
            <person name="Geller-Mcgrath D.E."/>
            <person name="Sieber C.M."/>
            <person name="Emerson J.B."/>
            <person name="Anantharaman K."/>
            <person name="Thomas B.C."/>
            <person name="Malmstrom R."/>
            <person name="Stieglmeier M."/>
            <person name="Klingl A."/>
            <person name="Woyke T."/>
            <person name="Ryan C.M."/>
            <person name="Banfield J.F."/>
        </authorList>
    </citation>
    <scope>NUCLEOTIDE SEQUENCE [LARGE SCALE GENOMIC DNA]</scope>
    <source>
        <strain evidence="5">CG23_combo_of_CG06-09_8_20_14_all_42_19</strain>
    </source>
</reference>
<dbReference type="GO" id="GO:0016887">
    <property type="term" value="F:ATP hydrolysis activity"/>
    <property type="evidence" value="ECO:0007669"/>
    <property type="project" value="InterPro"/>
</dbReference>
<evidence type="ECO:0000256" key="3">
    <source>
        <dbReference type="ARBA" id="ARBA00022840"/>
    </source>
</evidence>
<dbReference type="PANTHER" id="PTHR24220:SF470">
    <property type="entry name" value="CELL DIVISION ATP-BINDING PROTEIN FTSE"/>
    <property type="match status" value="1"/>
</dbReference>
<dbReference type="PANTHER" id="PTHR24220">
    <property type="entry name" value="IMPORT ATP-BINDING PROTEIN"/>
    <property type="match status" value="1"/>
</dbReference>
<evidence type="ECO:0000313" key="6">
    <source>
        <dbReference type="Proteomes" id="UP000230007"/>
    </source>
</evidence>
<comment type="similarity">
    <text evidence="1">Belongs to the ABC transporter superfamily.</text>
</comment>
<protein>
    <submittedName>
        <fullName evidence="5">Cell division ATP-binding protein FtsE</fullName>
    </submittedName>
</protein>
<evidence type="ECO:0000256" key="1">
    <source>
        <dbReference type="ARBA" id="ARBA00005417"/>
    </source>
</evidence>
<name>A0A2H0AKX1_9BACT</name>
<proteinExistence type="inferred from homology"/>
<dbReference type="GO" id="GO:0051301">
    <property type="term" value="P:cell division"/>
    <property type="evidence" value="ECO:0007669"/>
    <property type="project" value="UniProtKB-KW"/>
</dbReference>
<dbReference type="PROSITE" id="PS00211">
    <property type="entry name" value="ABC_TRANSPORTER_1"/>
    <property type="match status" value="1"/>
</dbReference>
<dbReference type="InterPro" id="IPR003439">
    <property type="entry name" value="ABC_transporter-like_ATP-bd"/>
</dbReference>
<keyword evidence="5" id="KW-0132">Cell division</keyword>
<dbReference type="InterPro" id="IPR017871">
    <property type="entry name" value="ABC_transporter-like_CS"/>
</dbReference>
<keyword evidence="2" id="KW-0547">Nucleotide-binding</keyword>
<dbReference type="InterPro" id="IPR003593">
    <property type="entry name" value="AAA+_ATPase"/>
</dbReference>
<dbReference type="EMBL" id="PCSK01000033">
    <property type="protein sequence ID" value="PIP46065.1"/>
    <property type="molecule type" value="Genomic_DNA"/>
</dbReference>
<accession>A0A2H0AKX1</accession>
<dbReference type="InterPro" id="IPR027417">
    <property type="entry name" value="P-loop_NTPase"/>
</dbReference>
<dbReference type="GO" id="GO:0005886">
    <property type="term" value="C:plasma membrane"/>
    <property type="evidence" value="ECO:0007669"/>
    <property type="project" value="TreeGrafter"/>
</dbReference>
<dbReference type="GO" id="GO:0022857">
    <property type="term" value="F:transmembrane transporter activity"/>
    <property type="evidence" value="ECO:0007669"/>
    <property type="project" value="TreeGrafter"/>
</dbReference>
<dbReference type="InterPro" id="IPR015854">
    <property type="entry name" value="ABC_transpr_LolD-like"/>
</dbReference>
<evidence type="ECO:0000313" key="5">
    <source>
        <dbReference type="EMBL" id="PIP46065.1"/>
    </source>
</evidence>
<feature type="domain" description="ABC transporter" evidence="4">
    <location>
        <begin position="2"/>
        <end position="226"/>
    </location>
</feature>
<evidence type="ECO:0000256" key="2">
    <source>
        <dbReference type="ARBA" id="ARBA00022741"/>
    </source>
</evidence>